<reference evidence="1 2" key="1">
    <citation type="submission" date="2020-02" db="EMBL/GenBank/DDBJ databases">
        <authorList>
            <person name="Liang J."/>
        </authorList>
    </citation>
    <scope>NUCLEOTIDE SEQUENCE [LARGE SCALE GENOMIC DNA]</scope>
    <source>
        <strain evidence="1 2">L22-9</strain>
    </source>
</reference>
<sequence length="174" mass="19128">MSTEPSAISSETGTAHVSLIVDAETLLSRYPQASQDPNTPTPIDEHFIFLLGGALLSNTKIDSRGLPISLGRITHLRSRTIALRAEHSVVLYEFAVETGEVLPAPELVVNADQTVPAIDVENLTQPIPQQTDDHFWRCRPLSQGKESSELRFMLVNSQCEVAGYFSWAVDVIVE</sequence>
<protein>
    <recommendedName>
        <fullName evidence="3">Inclusion body protein</fullName>
    </recommendedName>
</protein>
<organism evidence="1 2">
    <name type="scientific">Pseudomonas bijieensis</name>
    <dbReference type="NCBI Taxonomy" id="2681983"/>
    <lineage>
        <taxon>Bacteria</taxon>
        <taxon>Pseudomonadati</taxon>
        <taxon>Pseudomonadota</taxon>
        <taxon>Gammaproteobacteria</taxon>
        <taxon>Pseudomonadales</taxon>
        <taxon>Pseudomonadaceae</taxon>
        <taxon>Pseudomonas</taxon>
    </lineage>
</organism>
<evidence type="ECO:0008006" key="3">
    <source>
        <dbReference type="Google" id="ProtNLM"/>
    </source>
</evidence>
<gene>
    <name evidence="1" type="ORF">GN234_17310</name>
</gene>
<accession>A0A6N1CGM7</accession>
<dbReference type="Gene3D" id="2.60.40.3910">
    <property type="entry name" value="Inclusion body protein"/>
    <property type="match status" value="1"/>
</dbReference>
<name>A0A6N1CGM7_9PSED</name>
<dbReference type="Proteomes" id="UP000509545">
    <property type="component" value="Chromosome"/>
</dbReference>
<dbReference type="RefSeq" id="WP_109756568.1">
    <property type="nucleotide sequence ID" value="NZ_CP048810.1"/>
</dbReference>
<dbReference type="AlphaFoldDB" id="A0A6N1CGM7"/>
<dbReference type="KEGG" id="pbz:GN234_17310"/>
<dbReference type="InterPro" id="IPR038712">
    <property type="entry name" value="PixA-like_sf"/>
</dbReference>
<dbReference type="InterPro" id="IPR021087">
    <property type="entry name" value="Uncharacterised_PixA/AidA"/>
</dbReference>
<evidence type="ECO:0000313" key="1">
    <source>
        <dbReference type="EMBL" id="QKS83602.1"/>
    </source>
</evidence>
<dbReference type="Pfam" id="PF12306">
    <property type="entry name" value="PixA"/>
    <property type="match status" value="1"/>
</dbReference>
<evidence type="ECO:0000313" key="2">
    <source>
        <dbReference type="Proteomes" id="UP000509545"/>
    </source>
</evidence>
<dbReference type="EMBL" id="CP048810">
    <property type="protein sequence ID" value="QKS83602.1"/>
    <property type="molecule type" value="Genomic_DNA"/>
</dbReference>
<keyword evidence="2" id="KW-1185">Reference proteome</keyword>
<proteinExistence type="predicted"/>